<accession>A0A2P5EI59</accession>
<dbReference type="Proteomes" id="UP000237000">
    <property type="component" value="Unassembled WGS sequence"/>
</dbReference>
<comment type="caution">
    <text evidence="6">The sequence shown here is derived from an EMBL/GenBank/DDBJ whole genome shotgun (WGS) entry which is preliminary data.</text>
</comment>
<dbReference type="InterPro" id="IPR001737">
    <property type="entry name" value="KsgA/Erm"/>
</dbReference>
<reference evidence="7" key="1">
    <citation type="submission" date="2016-06" db="EMBL/GenBank/DDBJ databases">
        <title>Parallel loss of symbiosis genes in relatives of nitrogen-fixing non-legume Parasponia.</title>
        <authorList>
            <person name="Van Velzen R."/>
            <person name="Holmer R."/>
            <person name="Bu F."/>
            <person name="Rutten L."/>
            <person name="Van Zeijl A."/>
            <person name="Liu W."/>
            <person name="Santuari L."/>
            <person name="Cao Q."/>
            <person name="Sharma T."/>
            <person name="Shen D."/>
            <person name="Roswanjaya Y."/>
            <person name="Wardhani T."/>
            <person name="Kalhor M.S."/>
            <person name="Jansen J."/>
            <person name="Van den Hoogen J."/>
            <person name="Gungor B."/>
            <person name="Hartog M."/>
            <person name="Hontelez J."/>
            <person name="Verver J."/>
            <person name="Yang W.-C."/>
            <person name="Schijlen E."/>
            <person name="Repin R."/>
            <person name="Schilthuizen M."/>
            <person name="Schranz E."/>
            <person name="Heidstra R."/>
            <person name="Miyata K."/>
            <person name="Fedorova E."/>
            <person name="Kohlen W."/>
            <person name="Bisseling T."/>
            <person name="Smit S."/>
            <person name="Geurts R."/>
        </authorList>
    </citation>
    <scope>NUCLEOTIDE SEQUENCE [LARGE SCALE GENOMIC DNA]</scope>
    <source>
        <strain evidence="7">cv. RG33-2</strain>
    </source>
</reference>
<keyword evidence="4" id="KW-0949">S-adenosyl-L-methionine</keyword>
<name>A0A2P5EI59_TREOI</name>
<dbReference type="PANTHER" id="PTHR11727:SF27">
    <property type="entry name" value="RIBOSOMAL RNA SMALL SUBUNIT METHYLTRANSFERASE, CHLOROPLASTIC"/>
    <property type="match status" value="1"/>
</dbReference>
<dbReference type="STRING" id="63057.A0A2P5EI59"/>
<dbReference type="EMBL" id="JXTC01000151">
    <property type="protein sequence ID" value="PON85203.1"/>
    <property type="molecule type" value="Genomic_DNA"/>
</dbReference>
<dbReference type="OrthoDB" id="74991at2759"/>
<organism evidence="6 7">
    <name type="scientific">Trema orientale</name>
    <name type="common">Charcoal tree</name>
    <name type="synonym">Celtis orientalis</name>
    <dbReference type="NCBI Taxonomy" id="63057"/>
    <lineage>
        <taxon>Eukaryota</taxon>
        <taxon>Viridiplantae</taxon>
        <taxon>Streptophyta</taxon>
        <taxon>Embryophyta</taxon>
        <taxon>Tracheophyta</taxon>
        <taxon>Spermatophyta</taxon>
        <taxon>Magnoliopsida</taxon>
        <taxon>eudicotyledons</taxon>
        <taxon>Gunneridae</taxon>
        <taxon>Pentapetalae</taxon>
        <taxon>rosids</taxon>
        <taxon>fabids</taxon>
        <taxon>Rosales</taxon>
        <taxon>Cannabaceae</taxon>
        <taxon>Trema</taxon>
    </lineage>
</organism>
<dbReference type="GO" id="GO:0000179">
    <property type="term" value="F:rRNA (adenine-N6,N6-)-dimethyltransferase activity"/>
    <property type="evidence" value="ECO:0007669"/>
    <property type="project" value="TreeGrafter"/>
</dbReference>
<dbReference type="Gene3D" id="1.10.8.100">
    <property type="entry name" value="Ribosomal RNA adenine dimethylase-like, domain 2"/>
    <property type="match status" value="1"/>
</dbReference>
<keyword evidence="7" id="KW-1185">Reference proteome</keyword>
<evidence type="ECO:0000256" key="2">
    <source>
        <dbReference type="ARBA" id="ARBA00022603"/>
    </source>
</evidence>
<evidence type="ECO:0000256" key="1">
    <source>
        <dbReference type="ARBA" id="ARBA00022552"/>
    </source>
</evidence>
<dbReference type="GO" id="GO:0003723">
    <property type="term" value="F:RNA binding"/>
    <property type="evidence" value="ECO:0007669"/>
    <property type="project" value="UniProtKB-KW"/>
</dbReference>
<dbReference type="InParanoid" id="A0A2P5EI59"/>
<dbReference type="SUPFAM" id="SSF53335">
    <property type="entry name" value="S-adenosyl-L-methionine-dependent methyltransferases"/>
    <property type="match status" value="1"/>
</dbReference>
<dbReference type="InterPro" id="IPR029063">
    <property type="entry name" value="SAM-dependent_MTases_sf"/>
</dbReference>
<dbReference type="PANTHER" id="PTHR11727">
    <property type="entry name" value="DIMETHYLADENOSINE TRANSFERASE"/>
    <property type="match status" value="1"/>
</dbReference>
<keyword evidence="3 6" id="KW-0808">Transferase</keyword>
<gene>
    <name evidence="6" type="ORF">TorRG33x02_190470</name>
</gene>
<sequence>MKINSAFNGKRKMLRKSLQHICSSTEIENALENIGLPATSRPGELTLDDFVKLHNVIMEI</sequence>
<evidence type="ECO:0000256" key="4">
    <source>
        <dbReference type="ARBA" id="ARBA00022691"/>
    </source>
</evidence>
<keyword evidence="1" id="KW-0698">rRNA processing</keyword>
<protein>
    <submittedName>
        <fullName evidence="6">Ribosomal RNA adenine methyltransferase KsgA/Erm</fullName>
    </submittedName>
</protein>
<evidence type="ECO:0000313" key="7">
    <source>
        <dbReference type="Proteomes" id="UP000237000"/>
    </source>
</evidence>
<dbReference type="AlphaFoldDB" id="A0A2P5EI59"/>
<keyword evidence="5" id="KW-0694">RNA-binding</keyword>
<dbReference type="FunFam" id="1.10.8.100:FF:000001">
    <property type="entry name" value="Ribosomal RNA small subunit methyltransferase A"/>
    <property type="match status" value="1"/>
</dbReference>
<evidence type="ECO:0000256" key="3">
    <source>
        <dbReference type="ARBA" id="ARBA00022679"/>
    </source>
</evidence>
<evidence type="ECO:0000256" key="5">
    <source>
        <dbReference type="ARBA" id="ARBA00022884"/>
    </source>
</evidence>
<proteinExistence type="predicted"/>
<dbReference type="InterPro" id="IPR023165">
    <property type="entry name" value="rRNA_Ade_diMease-like_C"/>
</dbReference>
<keyword evidence="2 6" id="KW-0489">Methyltransferase</keyword>
<evidence type="ECO:0000313" key="6">
    <source>
        <dbReference type="EMBL" id="PON85203.1"/>
    </source>
</evidence>